<keyword evidence="1" id="KW-0472">Membrane</keyword>
<feature type="transmembrane region" description="Helical" evidence="1">
    <location>
        <begin position="235"/>
        <end position="256"/>
    </location>
</feature>
<dbReference type="Proteomes" id="UP000445000">
    <property type="component" value="Unassembled WGS sequence"/>
</dbReference>
<feature type="transmembrane region" description="Helical" evidence="1">
    <location>
        <begin position="15"/>
        <end position="34"/>
    </location>
</feature>
<evidence type="ECO:0000256" key="1">
    <source>
        <dbReference type="SAM" id="Phobius"/>
    </source>
</evidence>
<keyword evidence="1" id="KW-0812">Transmembrane</keyword>
<feature type="transmembrane region" description="Helical" evidence="1">
    <location>
        <begin position="81"/>
        <end position="104"/>
    </location>
</feature>
<accession>A0A829YP35</accession>
<keyword evidence="3" id="KW-1185">Reference proteome</keyword>
<sequence>MHSGEAAAVRNQFKIATYVLICASVAAIGALVAVDLTSAALVAATLFGWSEVDGLCGTSHVGTLSPLRVLSKRMWVKSVSAYTAGGLATAACVGMSVGAVGQLAQFGHPYISVLMYALVSVVSLGLAARELNLIQFPLPQIHRQTHKAWASEFGVAKAAGMWGCHIGLAFATVVQHGGFYVVVLLAAVLGPSKGGLLFATYWFGRTLPMWFAGTLPIDRCTAPELNRLLLENRAVYRHAAAAGLLCIPIIALLLGVEVAVTTD</sequence>
<feature type="transmembrane region" description="Helical" evidence="1">
    <location>
        <begin position="110"/>
        <end position="128"/>
    </location>
</feature>
<evidence type="ECO:0000313" key="3">
    <source>
        <dbReference type="Proteomes" id="UP000445000"/>
    </source>
</evidence>
<comment type="caution">
    <text evidence="2">The sequence shown here is derived from an EMBL/GenBank/DDBJ whole genome shotgun (WGS) entry which is preliminary data.</text>
</comment>
<keyword evidence="1" id="KW-1133">Transmembrane helix</keyword>
<reference evidence="3" key="1">
    <citation type="submission" date="2020-01" db="EMBL/GenBank/DDBJ databases">
        <title>'Steroidobacter agaridevorans' sp. nov., agar-degrading bacteria isolated from rhizosphere soils.</title>
        <authorList>
            <person name="Ikenaga M."/>
            <person name="Kataoka M."/>
            <person name="Murouchi A."/>
            <person name="Katsuragi S."/>
            <person name="Sakai M."/>
        </authorList>
    </citation>
    <scope>NUCLEOTIDE SEQUENCE [LARGE SCALE GENOMIC DNA]</scope>
    <source>
        <strain evidence="3">YU21-B</strain>
    </source>
</reference>
<feature type="transmembrane region" description="Helical" evidence="1">
    <location>
        <begin position="149"/>
        <end position="173"/>
    </location>
</feature>
<evidence type="ECO:0000313" key="2">
    <source>
        <dbReference type="EMBL" id="GFE85030.1"/>
    </source>
</evidence>
<name>A0A829YP35_9GAMM</name>
<proteinExistence type="predicted"/>
<protein>
    <recommendedName>
        <fullName evidence="4">Methylamine utilization protein MauF</fullName>
    </recommendedName>
</protein>
<feature type="transmembrane region" description="Helical" evidence="1">
    <location>
        <begin position="179"/>
        <end position="203"/>
    </location>
</feature>
<evidence type="ECO:0008006" key="4">
    <source>
        <dbReference type="Google" id="ProtNLM"/>
    </source>
</evidence>
<organism evidence="2 3">
    <name type="scientific">Steroidobacter agaridevorans</name>
    <dbReference type="NCBI Taxonomy" id="2695856"/>
    <lineage>
        <taxon>Bacteria</taxon>
        <taxon>Pseudomonadati</taxon>
        <taxon>Pseudomonadota</taxon>
        <taxon>Gammaproteobacteria</taxon>
        <taxon>Steroidobacterales</taxon>
        <taxon>Steroidobacteraceae</taxon>
        <taxon>Steroidobacter</taxon>
    </lineage>
</organism>
<dbReference type="EMBL" id="BLJN01000015">
    <property type="protein sequence ID" value="GFE85030.1"/>
    <property type="molecule type" value="Genomic_DNA"/>
</dbReference>
<gene>
    <name evidence="2" type="ORF">GCM10011487_70300</name>
</gene>
<dbReference type="AlphaFoldDB" id="A0A829YP35"/>